<keyword evidence="1" id="KW-0804">Transcription</keyword>
<dbReference type="PATRIC" id="fig|1339314.3.peg.249"/>
<gene>
    <name evidence="3" type="ORF">M123_4938</name>
</gene>
<sequence>MTAPAGNDEDTRWYVMRDLKRVNAKQPAYMELKGMGMEVFVPMKQHLKMKKGVRVREEVPFIPDLLFVHEARTNLDLAVEKTPTLQYRWLRNTWREPMTVADKDMERFIKAVSSTEFPQYYLPEEVTPEMYRRRIRIVGGTLDGYEGRLLTTRGSKVRRLLVELKGFLAVGVEVNPEYIKLL</sequence>
<dbReference type="Gene3D" id="3.30.70.940">
    <property type="entry name" value="NusG, N-terminal domain"/>
    <property type="match status" value="1"/>
</dbReference>
<protein>
    <submittedName>
        <fullName evidence="3">Transcription termination factor nusG family protein</fullName>
    </submittedName>
</protein>
<evidence type="ECO:0000313" key="3">
    <source>
        <dbReference type="EMBL" id="EXZ75607.1"/>
    </source>
</evidence>
<dbReference type="GO" id="GO:0006354">
    <property type="term" value="P:DNA-templated transcription elongation"/>
    <property type="evidence" value="ECO:0007669"/>
    <property type="project" value="InterPro"/>
</dbReference>
<comment type="caution">
    <text evidence="3">The sequence shown here is derived from an EMBL/GenBank/DDBJ whole genome shotgun (WGS) entry which is preliminary data.</text>
</comment>
<dbReference type="RefSeq" id="WP_032597462.1">
    <property type="nucleotide sequence ID" value="NZ_JGDS01000023.1"/>
</dbReference>
<organism evidence="3 4">
    <name type="scientific">Bacteroides fragilis str. 3976T8</name>
    <dbReference type="NCBI Taxonomy" id="1339314"/>
    <lineage>
        <taxon>Bacteria</taxon>
        <taxon>Pseudomonadati</taxon>
        <taxon>Bacteroidota</taxon>
        <taxon>Bacteroidia</taxon>
        <taxon>Bacteroidales</taxon>
        <taxon>Bacteroidaceae</taxon>
        <taxon>Bacteroides</taxon>
    </lineage>
</organism>
<reference evidence="3 4" key="1">
    <citation type="submission" date="2014-02" db="EMBL/GenBank/DDBJ databases">
        <authorList>
            <person name="Sears C."/>
            <person name="Carroll K."/>
            <person name="Sack B.R."/>
            <person name="Qadri F."/>
            <person name="Myers L.L."/>
            <person name="Chung G.-T."/>
            <person name="Escheverria P."/>
            <person name="Fraser C.M."/>
            <person name="Sadzewicz L."/>
            <person name="Shefchek K.A."/>
            <person name="Tallon L."/>
            <person name="Das S.P."/>
            <person name="Daugherty S."/>
            <person name="Mongodin E.F."/>
        </authorList>
    </citation>
    <scope>NUCLEOTIDE SEQUENCE [LARGE SCALE GENOMIC DNA]</scope>
    <source>
        <strain evidence="3 4">3976T8</strain>
    </source>
</reference>
<evidence type="ECO:0000256" key="1">
    <source>
        <dbReference type="ARBA" id="ARBA00023163"/>
    </source>
</evidence>
<dbReference type="AlphaFoldDB" id="A0A016C3Y3"/>
<feature type="domain" description="NusG-like N-terminal" evidence="2">
    <location>
        <begin position="12"/>
        <end position="108"/>
    </location>
</feature>
<proteinExistence type="predicted"/>
<dbReference type="Pfam" id="PF02357">
    <property type="entry name" value="NusG"/>
    <property type="match status" value="1"/>
</dbReference>
<accession>A0A016C3Y3</accession>
<dbReference type="EMBL" id="JGDS01000023">
    <property type="protein sequence ID" value="EXZ75607.1"/>
    <property type="molecule type" value="Genomic_DNA"/>
</dbReference>
<evidence type="ECO:0000313" key="4">
    <source>
        <dbReference type="Proteomes" id="UP000020938"/>
    </source>
</evidence>
<dbReference type="InterPro" id="IPR036735">
    <property type="entry name" value="NGN_dom_sf"/>
</dbReference>
<dbReference type="InterPro" id="IPR006645">
    <property type="entry name" value="NGN-like_dom"/>
</dbReference>
<dbReference type="CDD" id="cd09895">
    <property type="entry name" value="NGN_SP_UpxY"/>
    <property type="match status" value="1"/>
</dbReference>
<evidence type="ECO:0000259" key="2">
    <source>
        <dbReference type="Pfam" id="PF02357"/>
    </source>
</evidence>
<dbReference type="NCBIfam" id="NF033644">
    <property type="entry name" value="antiterm_UpxY"/>
    <property type="match status" value="1"/>
</dbReference>
<dbReference type="SUPFAM" id="SSF82679">
    <property type="entry name" value="N-utilization substance G protein NusG, N-terminal domain"/>
    <property type="match status" value="1"/>
</dbReference>
<dbReference type="Proteomes" id="UP000020938">
    <property type="component" value="Unassembled WGS sequence"/>
</dbReference>
<name>A0A016C3Y3_BACFG</name>